<dbReference type="GO" id="GO:0016491">
    <property type="term" value="F:oxidoreductase activity"/>
    <property type="evidence" value="ECO:0007669"/>
    <property type="project" value="InterPro"/>
</dbReference>
<evidence type="ECO:0000313" key="3">
    <source>
        <dbReference type="Proteomes" id="UP000002257"/>
    </source>
</evidence>
<dbReference type="Gene3D" id="3.30.365.10">
    <property type="entry name" value="Aldehyde oxidase/xanthine dehydrogenase, molybdopterin binding domain"/>
    <property type="match status" value="4"/>
</dbReference>
<proteinExistence type="predicted"/>
<dbReference type="InterPro" id="IPR012368">
    <property type="entry name" value="OxRdtase_Mopterin-bd_su_IorB"/>
</dbReference>
<gene>
    <name evidence="2" type="ordered locus">Msil_3374</name>
</gene>
<dbReference type="SUPFAM" id="SSF56003">
    <property type="entry name" value="Molybdenum cofactor-binding domain"/>
    <property type="match status" value="2"/>
</dbReference>
<dbReference type="eggNOG" id="COG1529">
    <property type="taxonomic scope" value="Bacteria"/>
</dbReference>
<dbReference type="Pfam" id="PF20256">
    <property type="entry name" value="MoCoBD_2"/>
    <property type="match status" value="2"/>
</dbReference>
<dbReference type="SMART" id="SM01008">
    <property type="entry name" value="Ald_Xan_dh_C"/>
    <property type="match status" value="1"/>
</dbReference>
<accession>B8ES62</accession>
<evidence type="ECO:0000259" key="1">
    <source>
        <dbReference type="SMART" id="SM01008"/>
    </source>
</evidence>
<dbReference type="PIRSF" id="PIRSF036389">
    <property type="entry name" value="IOR_B"/>
    <property type="match status" value="1"/>
</dbReference>
<dbReference type="KEGG" id="msl:Msil_3374"/>
<dbReference type="Gene3D" id="3.90.1170.50">
    <property type="entry name" value="Aldehyde oxidase/xanthine dehydrogenase, a/b hammerhead"/>
    <property type="match status" value="1"/>
</dbReference>
<protein>
    <submittedName>
        <fullName evidence="2">Aldehyde oxidase and xanthine dehydrogenase molybdopterin binding</fullName>
    </submittedName>
</protein>
<dbReference type="AlphaFoldDB" id="B8ES62"/>
<keyword evidence="3" id="KW-1185">Reference proteome</keyword>
<dbReference type="STRING" id="395965.Msil_3374"/>
<dbReference type="Proteomes" id="UP000002257">
    <property type="component" value="Chromosome"/>
</dbReference>
<dbReference type="InterPro" id="IPR000674">
    <property type="entry name" value="Ald_Oxase/Xan_DH_a/b"/>
</dbReference>
<dbReference type="HOGENOM" id="CLU_013917_0_0_5"/>
<dbReference type="Pfam" id="PF02738">
    <property type="entry name" value="MoCoBD_1"/>
    <property type="match status" value="1"/>
</dbReference>
<dbReference type="PANTHER" id="PTHR47495:SF1">
    <property type="entry name" value="BLL3820 PROTEIN"/>
    <property type="match status" value="1"/>
</dbReference>
<evidence type="ECO:0000313" key="2">
    <source>
        <dbReference type="EMBL" id="ACK52277.1"/>
    </source>
</evidence>
<dbReference type="InterPro" id="IPR052516">
    <property type="entry name" value="N-heterocyclic_Hydroxylase"/>
</dbReference>
<name>B8ES62_METSB</name>
<reference evidence="2 3" key="1">
    <citation type="journal article" date="2010" name="J. Bacteriol.">
        <title>Complete genome sequence of the aerobic facultative methanotroph Methylocella silvestris BL2.</title>
        <authorList>
            <person name="Chen Y."/>
            <person name="Crombie A."/>
            <person name="Rahman M.T."/>
            <person name="Dedysh S.N."/>
            <person name="Liesack W."/>
            <person name="Stott M.B."/>
            <person name="Alam M."/>
            <person name="Theisen A.R."/>
            <person name="Murrell J.C."/>
            <person name="Dunfield P.F."/>
        </authorList>
    </citation>
    <scope>NUCLEOTIDE SEQUENCE [LARGE SCALE GENOMIC DNA]</scope>
    <source>
        <strain evidence="3">DSM 15510 / CIP 108128 / LMG 27833 / NCIMB 13906 / BL2</strain>
    </source>
</reference>
<dbReference type="InterPro" id="IPR037165">
    <property type="entry name" value="AldOxase/xan_DH_Mopterin-bd_sf"/>
</dbReference>
<dbReference type="InterPro" id="IPR046867">
    <property type="entry name" value="AldOxase/xan_DH_MoCoBD2"/>
</dbReference>
<organism evidence="2 3">
    <name type="scientific">Methylocella silvestris (strain DSM 15510 / CIP 108128 / LMG 27833 / NCIMB 13906 / BL2)</name>
    <dbReference type="NCBI Taxonomy" id="395965"/>
    <lineage>
        <taxon>Bacteria</taxon>
        <taxon>Pseudomonadati</taxon>
        <taxon>Pseudomonadota</taxon>
        <taxon>Alphaproteobacteria</taxon>
        <taxon>Hyphomicrobiales</taxon>
        <taxon>Beijerinckiaceae</taxon>
        <taxon>Methylocella</taxon>
    </lineage>
</organism>
<feature type="domain" description="Aldehyde oxidase/xanthine dehydrogenase a/b hammerhead" evidence="1">
    <location>
        <begin position="202"/>
        <end position="280"/>
    </location>
</feature>
<dbReference type="PANTHER" id="PTHR47495">
    <property type="entry name" value="ALDEHYDE DEHYDROGENASE"/>
    <property type="match status" value="1"/>
</dbReference>
<dbReference type="EMBL" id="CP001280">
    <property type="protein sequence ID" value="ACK52277.1"/>
    <property type="molecule type" value="Genomic_DNA"/>
</dbReference>
<dbReference type="InterPro" id="IPR008274">
    <property type="entry name" value="AldOxase/xan_DH_MoCoBD1"/>
</dbReference>
<sequence>MLMNPTRREALLAAGALIVTFSPFRHSLAMADAAPSKSVSKDEVDGFLRIDESGAVTLYSGKVDLGTGVRTALMQIVAEELDVPMSSVAVIEGDTSLTPDQGPTYGSNSIQIGGMQIRQAAATARQALLQAAAAQLNADIGDLSVANGVIASRTGGSVDYGDLIGGKAFSLKLDPKAPAKDPTLYKIVGRSAPRLDIPAKVTAAFTYMQDFYIEGMLHGRVVRPPAIGANLESVDESSIRDLPGFVKVVREGNFLGVVAESEWGAIRASRGLKARWTAWEGLPDQAKLWEHIRATKIIKDDVTSTVGDVSATPPDAKRLKATYDFAIHTHGSIGPSCAIVEISDGQLTCWTASQSTHVLRKQLAAMLSMPEDKVRCIYIDGSGCYGRNGHEDAAADAALLARAAGRPVRVQWMRQDEHGWDPKGPPTLADLEAAIDAGGQIISWSSSFFIPQGAAGTVELVAANLAKLPPHDVPLSPGGIIGNSAIPYSIPNIHTVAHRLETTPFKPSWIRTPGRLQNTFANESFFDELAAAAGADPLEYRLRYLKDPRGVELLNRLARLAKWEKTAPTRDQSATIATGRGLAYVKYELVRTYVGAVADVEVNRATGEIRVVRFFVAQDCGQIINPDGVRNQIEGNVVQTVSRTLMEEVTFDRSQVTSLDWGSYRIIGFPEAPDVVIELIDRPDEKPWGSGEPSTSVVPSAVSNAVFNATGARLRSVPFTFDKVKAALGRA</sequence>
<dbReference type="RefSeq" id="WP_012592346.1">
    <property type="nucleotide sequence ID" value="NC_011666.1"/>
</dbReference>